<feature type="region of interest" description="Disordered" evidence="1">
    <location>
        <begin position="46"/>
        <end position="112"/>
    </location>
</feature>
<feature type="compositionally biased region" description="Low complexity" evidence="1">
    <location>
        <begin position="10"/>
        <end position="19"/>
    </location>
</feature>
<dbReference type="ExpressionAtlas" id="A0A1W0W2S0">
    <property type="expression patterns" value="baseline and differential"/>
</dbReference>
<proteinExistence type="predicted"/>
<keyword evidence="3" id="KW-1185">Reference proteome</keyword>
<evidence type="ECO:0000313" key="2">
    <source>
        <dbReference type="EMBL" id="OQU88666.1"/>
    </source>
</evidence>
<dbReference type="AlphaFoldDB" id="A0A1W0W2S0"/>
<feature type="region of interest" description="Disordered" evidence="1">
    <location>
        <begin position="1"/>
        <end position="34"/>
    </location>
</feature>
<protein>
    <submittedName>
        <fullName evidence="2">Uncharacterized protein</fullName>
    </submittedName>
</protein>
<evidence type="ECO:0000313" key="3">
    <source>
        <dbReference type="Proteomes" id="UP000000768"/>
    </source>
</evidence>
<dbReference type="Gramene" id="OQU88666">
    <property type="protein sequence ID" value="OQU88666"/>
    <property type="gene ID" value="SORBI_3002G071300"/>
</dbReference>
<organism evidence="2 3">
    <name type="scientific">Sorghum bicolor</name>
    <name type="common">Sorghum</name>
    <name type="synonym">Sorghum vulgare</name>
    <dbReference type="NCBI Taxonomy" id="4558"/>
    <lineage>
        <taxon>Eukaryota</taxon>
        <taxon>Viridiplantae</taxon>
        <taxon>Streptophyta</taxon>
        <taxon>Embryophyta</taxon>
        <taxon>Tracheophyta</taxon>
        <taxon>Spermatophyta</taxon>
        <taxon>Magnoliopsida</taxon>
        <taxon>Liliopsida</taxon>
        <taxon>Poales</taxon>
        <taxon>Poaceae</taxon>
        <taxon>PACMAD clade</taxon>
        <taxon>Panicoideae</taxon>
        <taxon>Andropogonodae</taxon>
        <taxon>Andropogoneae</taxon>
        <taxon>Sorghinae</taxon>
        <taxon>Sorghum</taxon>
    </lineage>
</organism>
<gene>
    <name evidence="2" type="ORF">SORBI_3002G071300</name>
</gene>
<sequence length="200" mass="20947">MALAYKTPSRDSSPFSSPPTHNVSTPLPFPRRSRLQGIGMAVAAGVCTPKAGQRRKSASGVGSGGASPRTPTSRGAAKDPRTPARGGSASPRTPASGAAAPRRHSSTPKTKSVPILMIAKKCSSCPRGWAPVCVLRDGGKGSPLRRARTGSDTQPSPCQPKKFVKKLFQMTSYKSRTPPETKATPPQLYCVVNTLNLNIG</sequence>
<name>A0A1W0W2S0_SORBI</name>
<dbReference type="EMBL" id="CM000761">
    <property type="protein sequence ID" value="OQU88666.1"/>
    <property type="molecule type" value="Genomic_DNA"/>
</dbReference>
<evidence type="ECO:0000256" key="1">
    <source>
        <dbReference type="SAM" id="MobiDB-lite"/>
    </source>
</evidence>
<reference evidence="2 3" key="1">
    <citation type="journal article" date="2009" name="Nature">
        <title>The Sorghum bicolor genome and the diversification of grasses.</title>
        <authorList>
            <person name="Paterson A.H."/>
            <person name="Bowers J.E."/>
            <person name="Bruggmann R."/>
            <person name="Dubchak I."/>
            <person name="Grimwood J."/>
            <person name="Gundlach H."/>
            <person name="Haberer G."/>
            <person name="Hellsten U."/>
            <person name="Mitros T."/>
            <person name="Poliakov A."/>
            <person name="Schmutz J."/>
            <person name="Spannagl M."/>
            <person name="Tang H."/>
            <person name="Wang X."/>
            <person name="Wicker T."/>
            <person name="Bharti A.K."/>
            <person name="Chapman J."/>
            <person name="Feltus F.A."/>
            <person name="Gowik U."/>
            <person name="Grigoriev I.V."/>
            <person name="Lyons E."/>
            <person name="Maher C.A."/>
            <person name="Martis M."/>
            <person name="Narechania A."/>
            <person name="Otillar R.P."/>
            <person name="Penning B.W."/>
            <person name="Salamov A.A."/>
            <person name="Wang Y."/>
            <person name="Zhang L."/>
            <person name="Carpita N.C."/>
            <person name="Freeling M."/>
            <person name="Gingle A.R."/>
            <person name="Hash C.T."/>
            <person name="Keller B."/>
            <person name="Klein P."/>
            <person name="Kresovich S."/>
            <person name="McCann M.C."/>
            <person name="Ming R."/>
            <person name="Peterson D.G."/>
            <person name="Mehboob-ur-Rahman"/>
            <person name="Ware D."/>
            <person name="Westhoff P."/>
            <person name="Mayer K.F."/>
            <person name="Messing J."/>
            <person name="Rokhsar D.S."/>
        </authorList>
    </citation>
    <scope>NUCLEOTIDE SEQUENCE [LARGE SCALE GENOMIC DNA]</scope>
    <source>
        <strain evidence="3">cv. BTx623</strain>
    </source>
</reference>
<reference evidence="3" key="2">
    <citation type="journal article" date="2018" name="Plant J.">
        <title>The Sorghum bicolor reference genome: improved assembly, gene annotations, a transcriptome atlas, and signatures of genome organization.</title>
        <authorList>
            <person name="McCormick R.F."/>
            <person name="Truong S.K."/>
            <person name="Sreedasyam A."/>
            <person name="Jenkins J."/>
            <person name="Shu S."/>
            <person name="Sims D."/>
            <person name="Kennedy M."/>
            <person name="Amirebrahimi M."/>
            <person name="Weers B.D."/>
            <person name="McKinley B."/>
            <person name="Mattison A."/>
            <person name="Morishige D.T."/>
            <person name="Grimwood J."/>
            <person name="Schmutz J."/>
            <person name="Mullet J.E."/>
        </authorList>
    </citation>
    <scope>NUCLEOTIDE SEQUENCE [LARGE SCALE GENOMIC DNA]</scope>
    <source>
        <strain evidence="3">cv. BTx623</strain>
    </source>
</reference>
<accession>A0A1W0W2S0</accession>
<dbReference type="Proteomes" id="UP000000768">
    <property type="component" value="Chromosome 2"/>
</dbReference>